<evidence type="ECO:0000256" key="1">
    <source>
        <dbReference type="HAMAP-Rule" id="MF_00386"/>
    </source>
</evidence>
<keyword evidence="4" id="KW-1185">Reference proteome</keyword>
<dbReference type="PANTHER" id="PTHR33383:SF1">
    <property type="entry name" value="MEMBRANE PROTEIN INSERTION EFFICIENCY FACTOR-RELATED"/>
    <property type="match status" value="1"/>
</dbReference>
<feature type="compositionally biased region" description="Basic residues" evidence="2">
    <location>
        <begin position="1"/>
        <end position="14"/>
    </location>
</feature>
<dbReference type="Proteomes" id="UP001180715">
    <property type="component" value="Unassembled WGS sequence"/>
</dbReference>
<proteinExistence type="inferred from homology"/>
<feature type="compositionally biased region" description="Basic and acidic residues" evidence="2">
    <location>
        <begin position="29"/>
        <end position="58"/>
    </location>
</feature>
<dbReference type="EMBL" id="JAVDXX010000001">
    <property type="protein sequence ID" value="MDR7294545.1"/>
    <property type="molecule type" value="Genomic_DNA"/>
</dbReference>
<dbReference type="HAMAP" id="MF_00386">
    <property type="entry name" value="UPF0161_YidD"/>
    <property type="match status" value="1"/>
</dbReference>
<reference evidence="3" key="1">
    <citation type="submission" date="2023-07" db="EMBL/GenBank/DDBJ databases">
        <title>Sequencing the genomes of 1000 actinobacteria strains.</title>
        <authorList>
            <person name="Klenk H.-P."/>
        </authorList>
    </citation>
    <scope>NUCLEOTIDE SEQUENCE</scope>
    <source>
        <strain evidence="3">DSM 13068</strain>
    </source>
</reference>
<gene>
    <name evidence="3" type="ORF">J2S67_001813</name>
</gene>
<evidence type="ECO:0000256" key="2">
    <source>
        <dbReference type="SAM" id="MobiDB-lite"/>
    </source>
</evidence>
<comment type="similarity">
    <text evidence="1">Belongs to the UPF0161 family.</text>
</comment>
<evidence type="ECO:0000313" key="4">
    <source>
        <dbReference type="Proteomes" id="UP001180715"/>
    </source>
</evidence>
<comment type="caution">
    <text evidence="3">The sequence shown here is derived from an EMBL/GenBank/DDBJ whole genome shotgun (WGS) entry which is preliminary data.</text>
</comment>
<keyword evidence="1" id="KW-1003">Cell membrane</keyword>
<accession>A0ABU1Z1R4</accession>
<evidence type="ECO:0000313" key="3">
    <source>
        <dbReference type="EMBL" id="MDR7294545.1"/>
    </source>
</evidence>
<keyword evidence="1" id="KW-0472">Membrane</keyword>
<dbReference type="InterPro" id="IPR002696">
    <property type="entry name" value="Membr_insert_effic_factor_YidD"/>
</dbReference>
<dbReference type="Pfam" id="PF01809">
    <property type="entry name" value="YidD"/>
    <property type="match status" value="1"/>
</dbReference>
<protein>
    <recommendedName>
        <fullName evidence="1">Putative membrane protein insertion efficiency factor</fullName>
    </recommendedName>
</protein>
<comment type="function">
    <text evidence="1">Could be involved in insertion of integral membrane proteins into the membrane.</text>
</comment>
<organism evidence="3 4">
    <name type="scientific">Pseudoglutamicibacter albus</name>
    <dbReference type="NCBI Taxonomy" id="98671"/>
    <lineage>
        <taxon>Bacteria</taxon>
        <taxon>Bacillati</taxon>
        <taxon>Actinomycetota</taxon>
        <taxon>Actinomycetes</taxon>
        <taxon>Micrococcales</taxon>
        <taxon>Micrococcaceae</taxon>
        <taxon>Pseudoglutamicibacter</taxon>
    </lineage>
</organism>
<dbReference type="NCBIfam" id="TIGR00278">
    <property type="entry name" value="membrane protein insertion efficiency factor YidD"/>
    <property type="match status" value="1"/>
</dbReference>
<dbReference type="SMART" id="SM01234">
    <property type="entry name" value="Haemolytic"/>
    <property type="match status" value="1"/>
</dbReference>
<sequence>MARNKNRRTPHTHLNHACATESNSTRQHKAAEQCDSAEQRGLAEQHSSAELHSRNDERSLAEQLGPAPIVPDNQAPAVPWWRHIVDIPRNLIIGFIKFWRLAISPLYGDVCPYYPTCSAYGLEAVTSHGAIKGSWLTVSRIARCHPWTKGGIDPVPPGKRIWPESKAPKIMVLNHPLNSSQPHTAAKEQSGAL</sequence>
<name>A0ABU1Z1R4_9MICC</name>
<comment type="subcellular location">
    <subcellularLocation>
        <location evidence="1">Cell membrane</location>
        <topology evidence="1">Peripheral membrane protein</topology>
        <orientation evidence="1">Cytoplasmic side</orientation>
    </subcellularLocation>
</comment>
<feature type="region of interest" description="Disordered" evidence="2">
    <location>
        <begin position="1"/>
        <end position="58"/>
    </location>
</feature>
<dbReference type="RefSeq" id="WP_310248418.1">
    <property type="nucleotide sequence ID" value="NZ_JAVDXX010000001.1"/>
</dbReference>
<dbReference type="PANTHER" id="PTHR33383">
    <property type="entry name" value="MEMBRANE PROTEIN INSERTION EFFICIENCY FACTOR-RELATED"/>
    <property type="match status" value="1"/>
</dbReference>